<organism evidence="1 2">
    <name type="scientific">Phocaeicola vulgatus</name>
    <name type="common">Bacteroides vulgatus</name>
    <dbReference type="NCBI Taxonomy" id="821"/>
    <lineage>
        <taxon>Bacteria</taxon>
        <taxon>Pseudomonadati</taxon>
        <taxon>Bacteroidota</taxon>
        <taxon>Bacteroidia</taxon>
        <taxon>Bacteroidales</taxon>
        <taxon>Bacteroidaceae</taxon>
        <taxon>Phocaeicola</taxon>
    </lineage>
</organism>
<dbReference type="EMBL" id="QRUD01000026">
    <property type="protein sequence ID" value="RGR39657.1"/>
    <property type="molecule type" value="Genomic_DNA"/>
</dbReference>
<reference evidence="1 2" key="1">
    <citation type="submission" date="2018-08" db="EMBL/GenBank/DDBJ databases">
        <title>A genome reference for cultivated species of the human gut microbiota.</title>
        <authorList>
            <person name="Zou Y."/>
            <person name="Xue W."/>
            <person name="Luo G."/>
        </authorList>
    </citation>
    <scope>NUCLEOTIDE SEQUENCE [LARGE SCALE GENOMIC DNA]</scope>
    <source>
        <strain evidence="1 2">AF25-30LB</strain>
    </source>
</reference>
<evidence type="ECO:0000313" key="2">
    <source>
        <dbReference type="Proteomes" id="UP000266497"/>
    </source>
</evidence>
<evidence type="ECO:0000313" key="1">
    <source>
        <dbReference type="EMBL" id="RGR39657.1"/>
    </source>
</evidence>
<comment type="caution">
    <text evidence="1">The sequence shown here is derived from an EMBL/GenBank/DDBJ whole genome shotgun (WGS) entry which is preliminary data.</text>
</comment>
<name>A0A395VJF2_PHOVU</name>
<gene>
    <name evidence="1" type="ORF">DWY53_10665</name>
</gene>
<sequence length="62" mass="7443">MKTTLPINLYFNNRRMNLLIYCYIMGKISNLKKEHLLHEEDLLHIYIKSLIVSGCDKRSQFK</sequence>
<dbReference type="AlphaFoldDB" id="A0A395VJF2"/>
<protein>
    <submittedName>
        <fullName evidence="1">Uncharacterized protein</fullName>
    </submittedName>
</protein>
<proteinExistence type="predicted"/>
<dbReference type="Proteomes" id="UP000266497">
    <property type="component" value="Unassembled WGS sequence"/>
</dbReference>
<accession>A0A395VJF2</accession>